<comment type="caution">
    <text evidence="6">The sequence shown here is derived from an EMBL/GenBank/DDBJ whole genome shotgun (WGS) entry which is preliminary data.</text>
</comment>
<dbReference type="Gene3D" id="3.30.505.50">
    <property type="entry name" value="Sigma 54 modulation/S30EA ribosomal protein, C-terminal domain"/>
    <property type="match status" value="1"/>
</dbReference>
<dbReference type="SUPFAM" id="SSF69754">
    <property type="entry name" value="Ribosome binding protein Y (YfiA homologue)"/>
    <property type="match status" value="1"/>
</dbReference>
<dbReference type="HAMAP" id="MF_00839">
    <property type="entry name" value="HPF"/>
    <property type="match status" value="1"/>
</dbReference>
<comment type="similarity">
    <text evidence="4">Belongs to the HPF/YfiA ribosome-associated protein family. Long HPF subfamily.</text>
</comment>
<dbReference type="InterPro" id="IPR032528">
    <property type="entry name" value="Ribosom_S30AE_C"/>
</dbReference>
<keyword evidence="7" id="KW-1185">Reference proteome</keyword>
<dbReference type="RefSeq" id="WP_106337971.1">
    <property type="nucleotide sequence ID" value="NZ_PVZS01000017.1"/>
</dbReference>
<dbReference type="InterPro" id="IPR036567">
    <property type="entry name" value="RHF-like"/>
</dbReference>
<dbReference type="EMBL" id="PVZS01000017">
    <property type="protein sequence ID" value="PSC04064.1"/>
    <property type="molecule type" value="Genomic_DNA"/>
</dbReference>
<dbReference type="PANTHER" id="PTHR33231:SF1">
    <property type="entry name" value="30S RIBOSOMAL PROTEIN"/>
    <property type="match status" value="1"/>
</dbReference>
<comment type="function">
    <text evidence="4">Required for dimerization of active 70S ribosomes into 100S ribosomes in stationary phase; 100S ribosomes are translationally inactive and sometimes present during exponential growth.</text>
</comment>
<dbReference type="GO" id="GO:0045900">
    <property type="term" value="P:negative regulation of translational elongation"/>
    <property type="evidence" value="ECO:0007669"/>
    <property type="project" value="TreeGrafter"/>
</dbReference>
<evidence type="ECO:0000256" key="2">
    <source>
        <dbReference type="ARBA" id="ARBA00038695"/>
    </source>
</evidence>
<keyword evidence="4" id="KW-0963">Cytoplasm</keyword>
<dbReference type="Proteomes" id="UP000239772">
    <property type="component" value="Unassembled WGS sequence"/>
</dbReference>
<comment type="subunit">
    <text evidence="2">Associates exclusively with 100S ribosomes, which are dimers of 70S ribosomes.</text>
</comment>
<evidence type="ECO:0000313" key="7">
    <source>
        <dbReference type="Proteomes" id="UP000239772"/>
    </source>
</evidence>
<dbReference type="GO" id="GO:0043024">
    <property type="term" value="F:ribosomal small subunit binding"/>
    <property type="evidence" value="ECO:0007669"/>
    <property type="project" value="TreeGrafter"/>
</dbReference>
<dbReference type="InterPro" id="IPR038416">
    <property type="entry name" value="Ribosom_S30AE_C_sf"/>
</dbReference>
<comment type="subunit">
    <text evidence="4">Interacts with 100S ribosomes.</text>
</comment>
<dbReference type="Gene3D" id="3.30.160.100">
    <property type="entry name" value="Ribosome hibernation promotion factor-like"/>
    <property type="match status" value="1"/>
</dbReference>
<organism evidence="6 7">
    <name type="scientific">Alsobacter soli</name>
    <dbReference type="NCBI Taxonomy" id="2109933"/>
    <lineage>
        <taxon>Bacteria</taxon>
        <taxon>Pseudomonadati</taxon>
        <taxon>Pseudomonadota</taxon>
        <taxon>Alphaproteobacteria</taxon>
        <taxon>Hyphomicrobiales</taxon>
        <taxon>Alsobacteraceae</taxon>
        <taxon>Alsobacter</taxon>
    </lineage>
</organism>
<keyword evidence="1 4" id="KW-0810">Translation regulation</keyword>
<protein>
    <recommendedName>
        <fullName evidence="3 4">Ribosome hibernation promoting factor</fullName>
        <shortName evidence="4">HPF</shortName>
    </recommendedName>
</protein>
<gene>
    <name evidence="6" type="primary">raiA</name>
    <name evidence="4" type="synonym">hpf</name>
    <name evidence="6" type="ORF">SLNSH_15770</name>
</gene>
<evidence type="ECO:0000259" key="5">
    <source>
        <dbReference type="Pfam" id="PF16321"/>
    </source>
</evidence>
<reference evidence="7" key="1">
    <citation type="submission" date="2018-03" db="EMBL/GenBank/DDBJ databases">
        <authorList>
            <person name="Sun L."/>
            <person name="Liu H."/>
            <person name="Chen W."/>
            <person name="Huang K."/>
            <person name="Liu W."/>
            <person name="Gao X."/>
        </authorList>
    </citation>
    <scope>NUCLEOTIDE SEQUENCE [LARGE SCALE GENOMIC DNA]</scope>
    <source>
        <strain evidence="7">SH9</strain>
    </source>
</reference>
<dbReference type="Pfam" id="PF16321">
    <property type="entry name" value="Ribosom_S30AE_C"/>
    <property type="match status" value="1"/>
</dbReference>
<proteinExistence type="inferred from homology"/>
<dbReference type="AlphaFoldDB" id="A0A2T1HQY0"/>
<dbReference type="InterPro" id="IPR050574">
    <property type="entry name" value="HPF/YfiA_ribosome-assoc"/>
</dbReference>
<dbReference type="InterPro" id="IPR034694">
    <property type="entry name" value="HPF_long/plastid"/>
</dbReference>
<dbReference type="Pfam" id="PF02482">
    <property type="entry name" value="Ribosomal_S30AE"/>
    <property type="match status" value="1"/>
</dbReference>
<evidence type="ECO:0000256" key="1">
    <source>
        <dbReference type="ARBA" id="ARBA00022845"/>
    </source>
</evidence>
<dbReference type="InterPro" id="IPR003489">
    <property type="entry name" value="RHF/RaiA"/>
</dbReference>
<accession>A0A2T1HQY0</accession>
<evidence type="ECO:0000256" key="3">
    <source>
        <dbReference type="ARBA" id="ARBA00041148"/>
    </source>
</evidence>
<dbReference type="OrthoDB" id="9794975at2"/>
<dbReference type="PANTHER" id="PTHR33231">
    <property type="entry name" value="30S RIBOSOMAL PROTEIN"/>
    <property type="match status" value="1"/>
</dbReference>
<sequence length="195" mass="21092">MALRVSGKNLDIGEALRTQVVDRISGAISKYFDGGFSGHVIVEREGGGFRTDCALHLASGVTLQAEGAAHDAYASADQAAERIEKRLRRYKRRLKDRGAAQANGREIEAPYAVIQTPDLDEDEAPQEFHPLVIAETKKNMRTLSVSEAVIDLDLSGAPVIVFLHAGTGRVNMVYRRNDGNIGWIDPPSVAATAGH</sequence>
<dbReference type="CDD" id="cd00552">
    <property type="entry name" value="RaiA"/>
    <property type="match status" value="1"/>
</dbReference>
<dbReference type="NCBIfam" id="TIGR00741">
    <property type="entry name" value="yfiA"/>
    <property type="match status" value="1"/>
</dbReference>
<feature type="domain" description="Sigma 54 modulation/S30EA ribosomal protein C-terminal" evidence="5">
    <location>
        <begin position="129"/>
        <end position="182"/>
    </location>
</feature>
<dbReference type="GO" id="GO:0022627">
    <property type="term" value="C:cytosolic small ribosomal subunit"/>
    <property type="evidence" value="ECO:0007669"/>
    <property type="project" value="TreeGrafter"/>
</dbReference>
<evidence type="ECO:0000313" key="6">
    <source>
        <dbReference type="EMBL" id="PSC04064.1"/>
    </source>
</evidence>
<evidence type="ECO:0000256" key="4">
    <source>
        <dbReference type="HAMAP-Rule" id="MF_00839"/>
    </source>
</evidence>
<name>A0A2T1HQY0_9HYPH</name>
<comment type="subcellular location">
    <subcellularLocation>
        <location evidence="4">Cytoplasm</location>
    </subcellularLocation>
</comment>